<dbReference type="AlphaFoldDB" id="A0AAU9NBQ4"/>
<keyword evidence="2" id="KW-1185">Reference proteome</keyword>
<comment type="caution">
    <text evidence="1">The sequence shown here is derived from an EMBL/GenBank/DDBJ whole genome shotgun (WGS) entry which is preliminary data.</text>
</comment>
<protein>
    <submittedName>
        <fullName evidence="1">Uncharacterized protein</fullName>
    </submittedName>
</protein>
<dbReference type="Proteomes" id="UP001157418">
    <property type="component" value="Unassembled WGS sequence"/>
</dbReference>
<organism evidence="1 2">
    <name type="scientific">Lactuca virosa</name>
    <dbReference type="NCBI Taxonomy" id="75947"/>
    <lineage>
        <taxon>Eukaryota</taxon>
        <taxon>Viridiplantae</taxon>
        <taxon>Streptophyta</taxon>
        <taxon>Embryophyta</taxon>
        <taxon>Tracheophyta</taxon>
        <taxon>Spermatophyta</taxon>
        <taxon>Magnoliopsida</taxon>
        <taxon>eudicotyledons</taxon>
        <taxon>Gunneridae</taxon>
        <taxon>Pentapetalae</taxon>
        <taxon>asterids</taxon>
        <taxon>campanulids</taxon>
        <taxon>Asterales</taxon>
        <taxon>Asteraceae</taxon>
        <taxon>Cichorioideae</taxon>
        <taxon>Cichorieae</taxon>
        <taxon>Lactucinae</taxon>
        <taxon>Lactuca</taxon>
    </lineage>
</organism>
<dbReference type="EMBL" id="CAKMRJ010004445">
    <property type="protein sequence ID" value="CAH1436016.1"/>
    <property type="molecule type" value="Genomic_DNA"/>
</dbReference>
<sequence length="77" mass="8958">MSITHYKSRLKLWSIGCRTTTRLKMICKSQDVEKKRLKFFNSGVPKKKFCSSCNFLCTIACFSNIKKDTTFSARCYV</sequence>
<reference evidence="1 2" key="1">
    <citation type="submission" date="2022-01" db="EMBL/GenBank/DDBJ databases">
        <authorList>
            <person name="Xiong W."/>
            <person name="Schranz E."/>
        </authorList>
    </citation>
    <scope>NUCLEOTIDE SEQUENCE [LARGE SCALE GENOMIC DNA]</scope>
</reference>
<accession>A0AAU9NBQ4</accession>
<gene>
    <name evidence="1" type="ORF">LVIROSA_LOCUS22411</name>
</gene>
<name>A0AAU9NBQ4_9ASTR</name>
<evidence type="ECO:0000313" key="1">
    <source>
        <dbReference type="EMBL" id="CAH1436016.1"/>
    </source>
</evidence>
<evidence type="ECO:0000313" key="2">
    <source>
        <dbReference type="Proteomes" id="UP001157418"/>
    </source>
</evidence>
<proteinExistence type="predicted"/>